<dbReference type="AlphaFoldDB" id="A0A845GTX1"/>
<dbReference type="Gene3D" id="1.20.120.160">
    <property type="entry name" value="HPT domain"/>
    <property type="match status" value="1"/>
</dbReference>
<dbReference type="GO" id="GO:0005737">
    <property type="term" value="C:cytoplasm"/>
    <property type="evidence" value="ECO:0007669"/>
    <property type="project" value="InterPro"/>
</dbReference>
<dbReference type="PROSITE" id="PS50894">
    <property type="entry name" value="HPT"/>
    <property type="match status" value="1"/>
</dbReference>
<feature type="domain" description="HPt" evidence="15">
    <location>
        <begin position="1"/>
        <end position="103"/>
    </location>
</feature>
<evidence type="ECO:0000256" key="5">
    <source>
        <dbReference type="ARBA" id="ARBA00022553"/>
    </source>
</evidence>
<protein>
    <recommendedName>
        <fullName evidence="3">Chemotaxis protein CheA</fullName>
        <ecNumber evidence="2">2.7.13.3</ecNumber>
    </recommendedName>
</protein>
<keyword evidence="7" id="KW-0547">Nucleotide-binding</keyword>
<dbReference type="Gene3D" id="2.30.30.40">
    <property type="entry name" value="SH3 Domains"/>
    <property type="match status" value="1"/>
</dbReference>
<dbReference type="InterPro" id="IPR036061">
    <property type="entry name" value="CheW-like_dom_sf"/>
</dbReference>
<dbReference type="Pfam" id="PF02518">
    <property type="entry name" value="HATPase_c"/>
    <property type="match status" value="1"/>
</dbReference>
<dbReference type="RefSeq" id="WP_161085679.1">
    <property type="nucleotide sequence ID" value="NZ_WWCX01000051.1"/>
</dbReference>
<dbReference type="SMART" id="SM01231">
    <property type="entry name" value="H-kinase_dim"/>
    <property type="match status" value="1"/>
</dbReference>
<dbReference type="GO" id="GO:0000155">
    <property type="term" value="F:phosphorelay sensor kinase activity"/>
    <property type="evidence" value="ECO:0007669"/>
    <property type="project" value="InterPro"/>
</dbReference>
<dbReference type="InterPro" id="IPR008207">
    <property type="entry name" value="Sig_transdc_His_kin_Hpt_dom"/>
</dbReference>
<evidence type="ECO:0000259" key="14">
    <source>
        <dbReference type="PROSITE" id="PS50851"/>
    </source>
</evidence>
<dbReference type="InterPro" id="IPR004105">
    <property type="entry name" value="CheA-like_dim"/>
</dbReference>
<feature type="modified residue" description="Phosphohistidine" evidence="12">
    <location>
        <position position="46"/>
    </location>
</feature>
<dbReference type="InterPro" id="IPR037006">
    <property type="entry name" value="CheA-like_homodim_sf"/>
</dbReference>
<evidence type="ECO:0000256" key="3">
    <source>
        <dbReference type="ARBA" id="ARBA00021495"/>
    </source>
</evidence>
<evidence type="ECO:0000256" key="10">
    <source>
        <dbReference type="ARBA" id="ARBA00023012"/>
    </source>
</evidence>
<dbReference type="SUPFAM" id="SSF47384">
    <property type="entry name" value="Homodimeric domain of signal transducing histidine kinase"/>
    <property type="match status" value="1"/>
</dbReference>
<dbReference type="InterPro" id="IPR036641">
    <property type="entry name" value="HPT_dom_sf"/>
</dbReference>
<evidence type="ECO:0000313" key="17">
    <source>
        <dbReference type="Proteomes" id="UP000447355"/>
    </source>
</evidence>
<evidence type="ECO:0000256" key="12">
    <source>
        <dbReference type="PROSITE-ProRule" id="PRU00110"/>
    </source>
</evidence>
<dbReference type="GO" id="GO:0006935">
    <property type="term" value="P:chemotaxis"/>
    <property type="evidence" value="ECO:0007669"/>
    <property type="project" value="UniProtKB-KW"/>
</dbReference>
<name>A0A845GTX1_9BURK</name>
<dbReference type="Pfam" id="PF01584">
    <property type="entry name" value="CheW"/>
    <property type="match status" value="1"/>
</dbReference>
<dbReference type="InterPro" id="IPR004358">
    <property type="entry name" value="Sig_transdc_His_kin-like_C"/>
</dbReference>
<dbReference type="InterPro" id="IPR051315">
    <property type="entry name" value="Bact_Chemotaxis_CheA"/>
</dbReference>
<dbReference type="Pfam" id="PF02895">
    <property type="entry name" value="H-kinase_dim"/>
    <property type="match status" value="1"/>
</dbReference>
<keyword evidence="4" id="KW-0145">Chemotaxis</keyword>
<dbReference type="Gene3D" id="1.10.287.560">
    <property type="entry name" value="Histidine kinase CheA-like, homodimeric domain"/>
    <property type="match status" value="1"/>
</dbReference>
<comment type="catalytic activity">
    <reaction evidence="1">
        <text>ATP + protein L-histidine = ADP + protein N-phospho-L-histidine.</text>
        <dbReference type="EC" id="2.7.13.3"/>
    </reaction>
</comment>
<keyword evidence="6" id="KW-0808">Transferase</keyword>
<accession>A0A845GTX1</accession>
<evidence type="ECO:0000259" key="15">
    <source>
        <dbReference type="PROSITE" id="PS50894"/>
    </source>
</evidence>
<keyword evidence="5 12" id="KW-0597">Phosphoprotein</keyword>
<dbReference type="SUPFAM" id="SSF50341">
    <property type="entry name" value="CheW-like"/>
    <property type="match status" value="1"/>
</dbReference>
<dbReference type="Proteomes" id="UP000447355">
    <property type="component" value="Unassembled WGS sequence"/>
</dbReference>
<feature type="domain" description="Histidine kinase" evidence="13">
    <location>
        <begin position="365"/>
        <end position="572"/>
    </location>
</feature>
<comment type="caution">
    <text evidence="16">The sequence shown here is derived from an EMBL/GenBank/DDBJ whole genome shotgun (WGS) entry which is preliminary data.</text>
</comment>
<dbReference type="SUPFAM" id="SSF160246">
    <property type="entry name" value="EspE N-terminal domain-like"/>
    <property type="match status" value="1"/>
</dbReference>
<proteinExistence type="predicted"/>
<dbReference type="PANTHER" id="PTHR43395:SF10">
    <property type="entry name" value="CHEMOTAXIS PROTEIN CHEA"/>
    <property type="match status" value="1"/>
</dbReference>
<evidence type="ECO:0000256" key="7">
    <source>
        <dbReference type="ARBA" id="ARBA00022741"/>
    </source>
</evidence>
<dbReference type="GO" id="GO:0005524">
    <property type="term" value="F:ATP binding"/>
    <property type="evidence" value="ECO:0007669"/>
    <property type="project" value="UniProtKB-KW"/>
</dbReference>
<evidence type="ECO:0000256" key="4">
    <source>
        <dbReference type="ARBA" id="ARBA00022500"/>
    </source>
</evidence>
<evidence type="ECO:0000256" key="6">
    <source>
        <dbReference type="ARBA" id="ARBA00022679"/>
    </source>
</evidence>
<dbReference type="Gene3D" id="3.30.565.10">
    <property type="entry name" value="Histidine kinase-like ATPase, C-terminal domain"/>
    <property type="match status" value="1"/>
</dbReference>
<sequence length="714" mass="76035">MFLDQALPTFIAESRELLDAMESALLQFALATPQDDTVNAVFRAAHTIKGSAGLFGLDHIVAFTHVVESVLDRVRDGTVTVDEPLVTLLLSCADHMRALIDATAAGQYEATAASAATGSALLDRLQRHLPGALATAEPAARTETAIAAGAGASNYWHLSLRFGTDVFKNGMDPLSFLRYLGQLGTIVGLETLADALPPADAMDPHLCYLGFEVSFDSTADKAAIEDVFDFVREDAQIRILPPHSRVADYLRLIAELPEQAPRLGEILVRCGSVTAQELAAALAAQAAAATPQPLGSIMVAQGVVPPVVVEAALAQQQQLRGKSQETQTVRVDADKLDQLINLVGELIIASAGASLTARRAGDAALQESASTVSELVEQVRDRALQLRMVRIGATFGRFQRVVHDVAREIGKDIRLQLSGEDTELDKTVVEKLGDPLTHLVRNAIDHGIEPAALRLERGKPAQGTVRLHAYHDAGNIVIEVSDDGGGLRREKILAKAEARGLIEPGQSLSDAEIYNLVFEPGFSTAEQVTNLSGRGVGMDVVKRNIVALRGSVSLGSTEGVGTTVSVRLPLTLAMIDGFLVSVGKAPFVVPLEMIEECIEYSAAPGHQYTDLRGEVLPFVRLRDVFALDGAAARRQSIVVVRQGGVKAGLVVDALHGEFQTVIKPLDKMFQRADRLSGSTILGSGEVALILDVPALIRQATAAAPPAQPQFSCNH</sequence>
<evidence type="ECO:0000259" key="13">
    <source>
        <dbReference type="PROSITE" id="PS50109"/>
    </source>
</evidence>
<evidence type="ECO:0000256" key="8">
    <source>
        <dbReference type="ARBA" id="ARBA00022777"/>
    </source>
</evidence>
<evidence type="ECO:0000256" key="9">
    <source>
        <dbReference type="ARBA" id="ARBA00022840"/>
    </source>
</evidence>
<gene>
    <name evidence="16" type="ORF">GTP90_22730</name>
</gene>
<dbReference type="CDD" id="cd16916">
    <property type="entry name" value="HATPase_CheA-like"/>
    <property type="match status" value="1"/>
</dbReference>
<dbReference type="Pfam" id="PF01627">
    <property type="entry name" value="Hpt"/>
    <property type="match status" value="1"/>
</dbReference>
<dbReference type="PROSITE" id="PS50109">
    <property type="entry name" value="HIS_KIN"/>
    <property type="match status" value="1"/>
</dbReference>
<dbReference type="InterPro" id="IPR036097">
    <property type="entry name" value="HisK_dim/P_sf"/>
</dbReference>
<keyword evidence="10" id="KW-0902">Two-component regulatory system</keyword>
<dbReference type="SUPFAM" id="SSF47226">
    <property type="entry name" value="Histidine-containing phosphotransfer domain, HPT domain"/>
    <property type="match status" value="1"/>
</dbReference>
<dbReference type="InterPro" id="IPR003594">
    <property type="entry name" value="HATPase_dom"/>
</dbReference>
<dbReference type="InterPro" id="IPR002545">
    <property type="entry name" value="CheW-lke_dom"/>
</dbReference>
<comment type="function">
    <text evidence="11">Involved in the transmission of sensory signals from the chemoreceptors to the flagellar motors. CheA is autophosphorylated; it can transfer its phosphate group to either CheB or CheY.</text>
</comment>
<keyword evidence="9" id="KW-0067">ATP-binding</keyword>
<evidence type="ECO:0000256" key="11">
    <source>
        <dbReference type="ARBA" id="ARBA00035100"/>
    </source>
</evidence>
<dbReference type="SUPFAM" id="SSF55874">
    <property type="entry name" value="ATPase domain of HSP90 chaperone/DNA topoisomerase II/histidine kinase"/>
    <property type="match status" value="1"/>
</dbReference>
<dbReference type="EC" id="2.7.13.3" evidence="2"/>
<dbReference type="SMART" id="SM00073">
    <property type="entry name" value="HPT"/>
    <property type="match status" value="1"/>
</dbReference>
<dbReference type="InterPro" id="IPR005467">
    <property type="entry name" value="His_kinase_dom"/>
</dbReference>
<dbReference type="SMART" id="SM00387">
    <property type="entry name" value="HATPase_c"/>
    <property type="match status" value="1"/>
</dbReference>
<evidence type="ECO:0000256" key="1">
    <source>
        <dbReference type="ARBA" id="ARBA00000085"/>
    </source>
</evidence>
<dbReference type="CDD" id="cd00088">
    <property type="entry name" value="HPT"/>
    <property type="match status" value="1"/>
</dbReference>
<evidence type="ECO:0000313" key="16">
    <source>
        <dbReference type="EMBL" id="MYM96676.1"/>
    </source>
</evidence>
<evidence type="ECO:0000256" key="2">
    <source>
        <dbReference type="ARBA" id="ARBA00012438"/>
    </source>
</evidence>
<dbReference type="InterPro" id="IPR037257">
    <property type="entry name" value="T2SS_E_N_sf"/>
</dbReference>
<dbReference type="InterPro" id="IPR036890">
    <property type="entry name" value="HATPase_C_sf"/>
</dbReference>
<organism evidence="16 17">
    <name type="scientific">Duganella vulcania</name>
    <dbReference type="NCBI Taxonomy" id="2692166"/>
    <lineage>
        <taxon>Bacteria</taxon>
        <taxon>Pseudomonadati</taxon>
        <taxon>Pseudomonadota</taxon>
        <taxon>Betaproteobacteria</taxon>
        <taxon>Burkholderiales</taxon>
        <taxon>Oxalobacteraceae</taxon>
        <taxon>Telluria group</taxon>
        <taxon>Duganella</taxon>
    </lineage>
</organism>
<dbReference type="FunFam" id="3.30.565.10:FF:000016">
    <property type="entry name" value="Chemotaxis protein CheA, putative"/>
    <property type="match status" value="1"/>
</dbReference>
<dbReference type="PROSITE" id="PS50851">
    <property type="entry name" value="CHEW"/>
    <property type="match status" value="1"/>
</dbReference>
<dbReference type="PANTHER" id="PTHR43395">
    <property type="entry name" value="SENSOR HISTIDINE KINASE CHEA"/>
    <property type="match status" value="1"/>
</dbReference>
<reference evidence="16" key="1">
    <citation type="submission" date="2019-12" db="EMBL/GenBank/DDBJ databases">
        <title>Novel species isolated from a subtropical stream in China.</title>
        <authorList>
            <person name="Lu H."/>
        </authorList>
    </citation>
    <scope>NUCLEOTIDE SEQUENCE [LARGE SCALE GENOMIC DNA]</scope>
    <source>
        <strain evidence="16">FT81W</strain>
    </source>
</reference>
<dbReference type="SMART" id="SM00260">
    <property type="entry name" value="CheW"/>
    <property type="match status" value="1"/>
</dbReference>
<dbReference type="EMBL" id="WWCX01000051">
    <property type="protein sequence ID" value="MYM96676.1"/>
    <property type="molecule type" value="Genomic_DNA"/>
</dbReference>
<feature type="domain" description="CheW-like" evidence="14">
    <location>
        <begin position="564"/>
        <end position="701"/>
    </location>
</feature>
<dbReference type="PRINTS" id="PR00344">
    <property type="entry name" value="BCTRLSENSOR"/>
</dbReference>
<keyword evidence="8" id="KW-0418">Kinase</keyword>